<dbReference type="AlphaFoldDB" id="D5PZC1"/>
<dbReference type="EMBL" id="ADNX01000001">
    <property type="protein sequence ID" value="EFH08997.1"/>
    <property type="molecule type" value="Genomic_DNA"/>
</dbReference>
<dbReference type="FunFam" id="3.40.1010.10:FF:000001">
    <property type="entry name" value="Siroheme synthase"/>
    <property type="match status" value="1"/>
</dbReference>
<name>D5PZC1_CLODI</name>
<evidence type="ECO:0000256" key="2">
    <source>
        <dbReference type="ARBA" id="ARBA00022603"/>
    </source>
</evidence>
<feature type="domain" description="Tetrapyrrole biosynthesis uroporphyrinogen III synthase" evidence="8">
    <location>
        <begin position="269"/>
        <end position="496"/>
    </location>
</feature>
<dbReference type="InterPro" id="IPR003754">
    <property type="entry name" value="4pyrrol_synth_uPrphyn_synth"/>
</dbReference>
<dbReference type="GO" id="GO:0032259">
    <property type="term" value="P:methylation"/>
    <property type="evidence" value="ECO:0007669"/>
    <property type="project" value="UniProtKB-KW"/>
</dbReference>
<protein>
    <recommendedName>
        <fullName evidence="1">uroporphyrinogen-III C-methyltransferase</fullName>
        <ecNumber evidence="1">2.1.1.107</ecNumber>
    </recommendedName>
</protein>
<dbReference type="Gene3D" id="3.30.950.10">
    <property type="entry name" value="Methyltransferase, Cobalt-precorrin-4 Transmethylase, Domain 2"/>
    <property type="match status" value="1"/>
</dbReference>
<dbReference type="NCBIfam" id="TIGR01469">
    <property type="entry name" value="cobA_cysG_Cterm"/>
    <property type="match status" value="1"/>
</dbReference>
<dbReference type="GO" id="GO:0004851">
    <property type="term" value="F:uroporphyrin-III C-methyltransferase activity"/>
    <property type="evidence" value="ECO:0007669"/>
    <property type="project" value="UniProtKB-EC"/>
</dbReference>
<dbReference type="CDD" id="cd11642">
    <property type="entry name" value="SUMT"/>
    <property type="match status" value="1"/>
</dbReference>
<dbReference type="HOGENOM" id="CLU_011276_6_0_9"/>
<dbReference type="Gene3D" id="3.40.1010.10">
    <property type="entry name" value="Cobalt-precorrin-4 Transmethylase, Domain 1"/>
    <property type="match status" value="1"/>
</dbReference>
<sequence>MRIMKGKVYLVGAGPGDYKLMTLKGLECIRKSDVIVYDRLANSNYLREAKPDCEFIYVGKASSNHILPQEDINRIIAEKAKEGKIVTRLKGGDPYVFGRGGEEAETLVDEGIEFEVVPGITSAIGGLCYAGIPITHRDHASSFHVITGHLKGDDSGELNWNALANNKGTLVFLMGISNLNKISENLMKEGKDKNTPVALISWATRYNQRVVTSTLENVYETAIKEEVKPPTLIVVGSVVELREKLNFFESKPLFGKSIAVTRSRNQNSVLVEKIMDLGGNPIEIPTIKVEKIQNNIKLENEIKNINKYNYLILTSKNAVEIFFEKIYEMNFDLRILSNLKVCAIGSATSNELKKRGIIADIVPKKFVAESLYEELMPILNNSDNILIPRAENARDYLVDKLKAICEVTEVHIYRTVIDEDKKDEILDILNSNNIDYITFTSSSTVNNLVEIIGKENIKILEKIKTLSIGPITTDTINSLGIKLYKESATSTIDSLVDLIIKN</sequence>
<reference evidence="9 10" key="1">
    <citation type="submission" date="2010-05" db="EMBL/GenBank/DDBJ databases">
        <authorList>
            <person name="Qin X."/>
            <person name="Bachman B."/>
            <person name="Battles P."/>
            <person name="Bell A."/>
            <person name="Bess C."/>
            <person name="Bickham C."/>
            <person name="Chaboub L."/>
            <person name="Chen D."/>
            <person name="Coyle M."/>
            <person name="Deiros D.R."/>
            <person name="Dinh H."/>
            <person name="Forbes L."/>
            <person name="Fowler G."/>
            <person name="Francisco L."/>
            <person name="Fu Q."/>
            <person name="Gubbala S."/>
            <person name="Hale W."/>
            <person name="Han Y."/>
            <person name="Hemphill L."/>
            <person name="Highlander S.K."/>
            <person name="Hirani K."/>
            <person name="Hogues M."/>
            <person name="Jackson L."/>
            <person name="Jakkamsetti A."/>
            <person name="Javaid M."/>
            <person name="Jiang H."/>
            <person name="Korchina V."/>
            <person name="Kovar C."/>
            <person name="Lara F."/>
            <person name="Lee S."/>
            <person name="Mata R."/>
            <person name="Mathew T."/>
            <person name="Moen C."/>
            <person name="Morales K."/>
            <person name="Munidasa M."/>
            <person name="Nazareth L."/>
            <person name="Ngo R."/>
            <person name="Nguyen L."/>
            <person name="Okwuonu G."/>
            <person name="Ongeri F."/>
            <person name="Patil S."/>
            <person name="Petrosino J."/>
            <person name="Pham C."/>
            <person name="Pham P."/>
            <person name="Pu L.-L."/>
            <person name="Puazo M."/>
            <person name="Raj R."/>
            <person name="Reid J."/>
            <person name="Rouhana J."/>
            <person name="Saada N."/>
            <person name="Shang Y."/>
            <person name="Simmons D."/>
            <person name="Thornton R."/>
            <person name="Warren J."/>
            <person name="Weissenberger G."/>
            <person name="Zhang J."/>
            <person name="Zhang L."/>
            <person name="Zhou C."/>
            <person name="Zhu D."/>
            <person name="Muzny D."/>
            <person name="Worley K."/>
            <person name="Gibbs R."/>
        </authorList>
    </citation>
    <scope>NUCLEOTIDE SEQUENCE [LARGE SCALE GENOMIC DNA]</scope>
    <source>
        <strain evidence="9 10">NAP08</strain>
    </source>
</reference>
<accession>D5PZC1</accession>
<dbReference type="GO" id="GO:0004852">
    <property type="term" value="F:uroporphyrinogen-III synthase activity"/>
    <property type="evidence" value="ECO:0007669"/>
    <property type="project" value="InterPro"/>
</dbReference>
<dbReference type="EC" id="2.1.1.107" evidence="1"/>
<evidence type="ECO:0000313" key="10">
    <source>
        <dbReference type="Proteomes" id="UP000003227"/>
    </source>
</evidence>
<keyword evidence="4" id="KW-0949">S-adenosyl-L-methionine</keyword>
<dbReference type="Proteomes" id="UP000003227">
    <property type="component" value="Unassembled WGS sequence"/>
</dbReference>
<dbReference type="InterPro" id="IPR035996">
    <property type="entry name" value="4pyrrol_Methylase_sf"/>
</dbReference>
<gene>
    <name evidence="9" type="primary">cobA</name>
    <name evidence="9" type="ORF">HMPREF0220_0003</name>
</gene>
<comment type="similarity">
    <text evidence="6">Belongs to the precorrin methyltransferase family.</text>
</comment>
<dbReference type="GO" id="GO:0019354">
    <property type="term" value="P:siroheme biosynthetic process"/>
    <property type="evidence" value="ECO:0007669"/>
    <property type="project" value="InterPro"/>
</dbReference>
<dbReference type="SUPFAM" id="SSF53790">
    <property type="entry name" value="Tetrapyrrole methylase"/>
    <property type="match status" value="1"/>
</dbReference>
<evidence type="ECO:0000259" key="7">
    <source>
        <dbReference type="Pfam" id="PF00590"/>
    </source>
</evidence>
<dbReference type="InterPro" id="IPR000878">
    <property type="entry name" value="4pyrrol_Mease"/>
</dbReference>
<feature type="domain" description="Tetrapyrrole methylase" evidence="7">
    <location>
        <begin position="7"/>
        <end position="217"/>
    </location>
</feature>
<evidence type="ECO:0000256" key="5">
    <source>
        <dbReference type="ARBA" id="ARBA00023244"/>
    </source>
</evidence>
<dbReference type="Pfam" id="PF02602">
    <property type="entry name" value="HEM4"/>
    <property type="match status" value="1"/>
</dbReference>
<keyword evidence="2 6" id="KW-0489">Methyltransferase</keyword>
<dbReference type="InterPro" id="IPR050161">
    <property type="entry name" value="Siro_Cobalamin_biosynth"/>
</dbReference>
<dbReference type="PANTHER" id="PTHR45790">
    <property type="entry name" value="SIROHEME SYNTHASE-RELATED"/>
    <property type="match status" value="1"/>
</dbReference>
<dbReference type="PROSITE" id="PS00840">
    <property type="entry name" value="SUMT_2"/>
    <property type="match status" value="1"/>
</dbReference>
<dbReference type="Pfam" id="PF00590">
    <property type="entry name" value="TP_methylase"/>
    <property type="match status" value="1"/>
</dbReference>
<proteinExistence type="inferred from homology"/>
<comment type="caution">
    <text evidence="9">The sequence shown here is derived from an EMBL/GenBank/DDBJ whole genome shotgun (WGS) entry which is preliminary data.</text>
</comment>
<dbReference type="Gene3D" id="3.40.50.10090">
    <property type="match status" value="2"/>
</dbReference>
<evidence type="ECO:0000256" key="4">
    <source>
        <dbReference type="ARBA" id="ARBA00022691"/>
    </source>
</evidence>
<evidence type="ECO:0000313" key="9">
    <source>
        <dbReference type="EMBL" id="EFH08997.1"/>
    </source>
</evidence>
<organism evidence="9 10">
    <name type="scientific">Clostridioides difficile NAP08</name>
    <dbReference type="NCBI Taxonomy" id="525259"/>
    <lineage>
        <taxon>Bacteria</taxon>
        <taxon>Bacillati</taxon>
        <taxon>Bacillota</taxon>
        <taxon>Clostridia</taxon>
        <taxon>Peptostreptococcales</taxon>
        <taxon>Peptostreptococcaceae</taxon>
        <taxon>Clostridioides</taxon>
    </lineage>
</organism>
<dbReference type="InterPro" id="IPR003043">
    <property type="entry name" value="Uropor_MeTrfase_CS"/>
</dbReference>
<dbReference type="CDD" id="cd06578">
    <property type="entry name" value="HemD"/>
    <property type="match status" value="1"/>
</dbReference>
<evidence type="ECO:0000259" key="8">
    <source>
        <dbReference type="Pfam" id="PF02602"/>
    </source>
</evidence>
<dbReference type="InterPro" id="IPR006366">
    <property type="entry name" value="CobA/CysG_C"/>
</dbReference>
<dbReference type="PANTHER" id="PTHR45790:SF3">
    <property type="entry name" value="S-ADENOSYL-L-METHIONINE-DEPENDENT UROPORPHYRINOGEN III METHYLTRANSFERASE, CHLOROPLASTIC"/>
    <property type="match status" value="1"/>
</dbReference>
<dbReference type="NCBIfam" id="NF004790">
    <property type="entry name" value="PRK06136.1"/>
    <property type="match status" value="1"/>
</dbReference>
<dbReference type="FunFam" id="3.30.950.10:FF:000001">
    <property type="entry name" value="Siroheme synthase"/>
    <property type="match status" value="1"/>
</dbReference>
<dbReference type="InterPro" id="IPR014776">
    <property type="entry name" value="4pyrrole_Mease_sub2"/>
</dbReference>
<evidence type="ECO:0000256" key="6">
    <source>
        <dbReference type="RuleBase" id="RU003960"/>
    </source>
</evidence>
<dbReference type="InterPro" id="IPR014777">
    <property type="entry name" value="4pyrrole_Mease_sub1"/>
</dbReference>
<keyword evidence="3 6" id="KW-0808">Transferase</keyword>
<dbReference type="PROSITE" id="PS00839">
    <property type="entry name" value="SUMT_1"/>
    <property type="match status" value="1"/>
</dbReference>
<evidence type="ECO:0000256" key="1">
    <source>
        <dbReference type="ARBA" id="ARBA00012162"/>
    </source>
</evidence>
<dbReference type="InterPro" id="IPR036108">
    <property type="entry name" value="4pyrrol_syn_uPrphyn_synt_sf"/>
</dbReference>
<evidence type="ECO:0000256" key="3">
    <source>
        <dbReference type="ARBA" id="ARBA00022679"/>
    </source>
</evidence>
<keyword evidence="5" id="KW-0627">Porphyrin biosynthesis</keyword>
<dbReference type="SUPFAM" id="SSF69618">
    <property type="entry name" value="HemD-like"/>
    <property type="match status" value="1"/>
</dbReference>